<accession>A0A3E0VFN1</accession>
<comment type="catalytic activity">
    <reaction evidence="1">
        <text>L-aspartyl-tRNA(Asn) + L-glutamine + ATP + H2O = L-asparaginyl-tRNA(Asn) + L-glutamate + ADP + phosphate + 2 H(+)</text>
        <dbReference type="Rhea" id="RHEA:14513"/>
        <dbReference type="Rhea" id="RHEA-COMP:9674"/>
        <dbReference type="Rhea" id="RHEA-COMP:9677"/>
        <dbReference type="ChEBI" id="CHEBI:15377"/>
        <dbReference type="ChEBI" id="CHEBI:15378"/>
        <dbReference type="ChEBI" id="CHEBI:29985"/>
        <dbReference type="ChEBI" id="CHEBI:30616"/>
        <dbReference type="ChEBI" id="CHEBI:43474"/>
        <dbReference type="ChEBI" id="CHEBI:58359"/>
        <dbReference type="ChEBI" id="CHEBI:78515"/>
        <dbReference type="ChEBI" id="CHEBI:78516"/>
        <dbReference type="ChEBI" id="CHEBI:456216"/>
    </reaction>
</comment>
<comment type="similarity">
    <text evidence="1">Belongs to the GatC family.</text>
</comment>
<sequence length="121" mass="12450">MSSETPPTVSTSANSRPAGSGEPGEITTAQVAHLAGLARINLSPDEITKLTGELAAIVENVAKVTEVATPDVPATSHPIPLANVYRPDVVGVTLTQEQALSGAPDHDGSRFRVSAILGEEQ</sequence>
<dbReference type="GO" id="GO:0006412">
    <property type="term" value="P:translation"/>
    <property type="evidence" value="ECO:0007669"/>
    <property type="project" value="UniProtKB-UniRule"/>
</dbReference>
<comment type="function">
    <text evidence="1">Allows the formation of correctly charged Asn-tRNA(Asn) or Gln-tRNA(Gln) through the transamidation of misacylated Asp-tRNA(Asn) or Glu-tRNA(Gln) in organisms which lack either or both of asparaginyl-tRNA or glutaminyl-tRNA synthetases. The reaction takes place in the presence of glutamine and ATP through an activated phospho-Asp-tRNA(Asn) or phospho-Glu-tRNA(Gln).</text>
</comment>
<keyword evidence="1" id="KW-0648">Protein biosynthesis</keyword>
<dbReference type="Gene3D" id="1.10.20.60">
    <property type="entry name" value="Glu-tRNAGln amidotransferase C subunit, N-terminal domain"/>
    <property type="match status" value="1"/>
</dbReference>
<comment type="subunit">
    <text evidence="1">Heterotrimer of A, B and C subunits.</text>
</comment>
<evidence type="ECO:0000313" key="4">
    <source>
        <dbReference type="Proteomes" id="UP000256486"/>
    </source>
</evidence>
<dbReference type="GO" id="GO:0016740">
    <property type="term" value="F:transferase activity"/>
    <property type="evidence" value="ECO:0007669"/>
    <property type="project" value="UniProtKB-KW"/>
</dbReference>
<dbReference type="NCBIfam" id="TIGR00135">
    <property type="entry name" value="gatC"/>
    <property type="match status" value="1"/>
</dbReference>
<reference evidence="3 4" key="1">
    <citation type="submission" date="2017-04" db="EMBL/GenBank/DDBJ databases">
        <title>Comparative genome analysis of Subtercola boreus.</title>
        <authorList>
            <person name="Cho Y.-J."/>
            <person name="Cho A."/>
            <person name="Kim O.-S."/>
            <person name="Lee J.-I."/>
        </authorList>
    </citation>
    <scope>NUCLEOTIDE SEQUENCE [LARGE SCALE GENOMIC DNA]</scope>
    <source>
        <strain evidence="3 4">K300</strain>
    </source>
</reference>
<name>A0A3E0VFN1_9MICO</name>
<dbReference type="HAMAP" id="MF_00122">
    <property type="entry name" value="GatC"/>
    <property type="match status" value="1"/>
</dbReference>
<evidence type="ECO:0000256" key="2">
    <source>
        <dbReference type="SAM" id="MobiDB-lite"/>
    </source>
</evidence>
<dbReference type="EMBL" id="NBWZ01000001">
    <property type="protein sequence ID" value="RFA08744.1"/>
    <property type="molecule type" value="Genomic_DNA"/>
</dbReference>
<gene>
    <name evidence="1" type="primary">gatC</name>
    <name evidence="3" type="ORF">B7R54_05505</name>
</gene>
<keyword evidence="1" id="KW-0547">Nucleotide-binding</keyword>
<feature type="region of interest" description="Disordered" evidence="2">
    <location>
        <begin position="1"/>
        <end position="25"/>
    </location>
</feature>
<dbReference type="Pfam" id="PF02686">
    <property type="entry name" value="GatC"/>
    <property type="match status" value="1"/>
</dbReference>
<dbReference type="OrthoDB" id="5295223at2"/>
<feature type="compositionally biased region" description="Polar residues" evidence="2">
    <location>
        <begin position="1"/>
        <end position="17"/>
    </location>
</feature>
<dbReference type="InterPro" id="IPR003837">
    <property type="entry name" value="GatC"/>
</dbReference>
<dbReference type="InterPro" id="IPR036113">
    <property type="entry name" value="Asp/Glu-ADT_sf_sub_c"/>
</dbReference>
<dbReference type="Proteomes" id="UP000256486">
    <property type="component" value="Unassembled WGS sequence"/>
</dbReference>
<protein>
    <recommendedName>
        <fullName evidence="1">Aspartyl/glutamyl-tRNA(Asn/Gln) amidotransferase subunit C</fullName>
        <shortName evidence="1">Asp/Glu-ADT subunit C</shortName>
        <ecNumber evidence="1">6.3.5.-</ecNumber>
    </recommendedName>
</protein>
<keyword evidence="3" id="KW-0808">Transferase</keyword>
<keyword evidence="1" id="KW-0436">Ligase</keyword>
<dbReference type="GO" id="GO:0050567">
    <property type="term" value="F:glutaminyl-tRNA synthase (glutamine-hydrolyzing) activity"/>
    <property type="evidence" value="ECO:0007669"/>
    <property type="project" value="UniProtKB-UniRule"/>
</dbReference>
<organism evidence="3 4">
    <name type="scientific">Subtercola boreus</name>
    <dbReference type="NCBI Taxonomy" id="120213"/>
    <lineage>
        <taxon>Bacteria</taxon>
        <taxon>Bacillati</taxon>
        <taxon>Actinomycetota</taxon>
        <taxon>Actinomycetes</taxon>
        <taxon>Micrococcales</taxon>
        <taxon>Microbacteriaceae</taxon>
        <taxon>Subtercola</taxon>
    </lineage>
</organism>
<evidence type="ECO:0000313" key="3">
    <source>
        <dbReference type="EMBL" id="RFA08744.1"/>
    </source>
</evidence>
<dbReference type="GO" id="GO:0006450">
    <property type="term" value="P:regulation of translational fidelity"/>
    <property type="evidence" value="ECO:0007669"/>
    <property type="project" value="InterPro"/>
</dbReference>
<dbReference type="GO" id="GO:0005524">
    <property type="term" value="F:ATP binding"/>
    <property type="evidence" value="ECO:0007669"/>
    <property type="project" value="UniProtKB-KW"/>
</dbReference>
<dbReference type="GO" id="GO:0050566">
    <property type="term" value="F:asparaginyl-tRNA synthase (glutamine-hydrolyzing) activity"/>
    <property type="evidence" value="ECO:0007669"/>
    <property type="project" value="RHEA"/>
</dbReference>
<proteinExistence type="inferred from homology"/>
<comment type="caution">
    <text evidence="3">The sequence shown here is derived from an EMBL/GenBank/DDBJ whole genome shotgun (WGS) entry which is preliminary data.</text>
</comment>
<keyword evidence="1" id="KW-0067">ATP-binding</keyword>
<dbReference type="AlphaFoldDB" id="A0A3E0VFN1"/>
<comment type="catalytic activity">
    <reaction evidence="1">
        <text>L-glutamyl-tRNA(Gln) + L-glutamine + ATP + H2O = L-glutaminyl-tRNA(Gln) + L-glutamate + ADP + phosphate + H(+)</text>
        <dbReference type="Rhea" id="RHEA:17521"/>
        <dbReference type="Rhea" id="RHEA-COMP:9681"/>
        <dbReference type="Rhea" id="RHEA-COMP:9684"/>
        <dbReference type="ChEBI" id="CHEBI:15377"/>
        <dbReference type="ChEBI" id="CHEBI:15378"/>
        <dbReference type="ChEBI" id="CHEBI:29985"/>
        <dbReference type="ChEBI" id="CHEBI:30616"/>
        <dbReference type="ChEBI" id="CHEBI:43474"/>
        <dbReference type="ChEBI" id="CHEBI:58359"/>
        <dbReference type="ChEBI" id="CHEBI:78520"/>
        <dbReference type="ChEBI" id="CHEBI:78521"/>
        <dbReference type="ChEBI" id="CHEBI:456216"/>
    </reaction>
</comment>
<keyword evidence="4" id="KW-1185">Reference proteome</keyword>
<dbReference type="EC" id="6.3.5.-" evidence="1"/>
<dbReference type="RefSeq" id="WP_116414150.1">
    <property type="nucleotide sequence ID" value="NZ_NBWZ01000001.1"/>
</dbReference>
<dbReference type="SUPFAM" id="SSF141000">
    <property type="entry name" value="Glu-tRNAGln amidotransferase C subunit"/>
    <property type="match status" value="1"/>
</dbReference>
<evidence type="ECO:0000256" key="1">
    <source>
        <dbReference type="HAMAP-Rule" id="MF_00122"/>
    </source>
</evidence>